<dbReference type="Proteomes" id="UP000184148">
    <property type="component" value="Unassembled WGS sequence"/>
</dbReference>
<evidence type="ECO:0000313" key="2">
    <source>
        <dbReference type="Proteomes" id="UP000184148"/>
    </source>
</evidence>
<gene>
    <name evidence="1" type="ORF">SAMN02745133_02420</name>
</gene>
<keyword evidence="2" id="KW-1185">Reference proteome</keyword>
<accession>A0A1M5AYC1</accession>
<organism evidence="1 2">
    <name type="scientific">Desulforamulus putei DSM 12395</name>
    <dbReference type="NCBI Taxonomy" id="1121429"/>
    <lineage>
        <taxon>Bacteria</taxon>
        <taxon>Bacillati</taxon>
        <taxon>Bacillota</taxon>
        <taxon>Clostridia</taxon>
        <taxon>Eubacteriales</taxon>
        <taxon>Peptococcaceae</taxon>
        <taxon>Desulforamulus</taxon>
    </lineage>
</organism>
<sequence>MSANKGLNNCLCLIKDYCTLAWRYLLTGEEKKAMDLVLKIIEMIEEIMNIQSEDISVYNLKIKIANLLPRLLKAMEEKNGIVLADILEYELKNII</sequence>
<protein>
    <submittedName>
        <fullName evidence="1">Uncharacterized protein</fullName>
    </submittedName>
</protein>
<dbReference type="RefSeq" id="WP_143157074.1">
    <property type="nucleotide sequence ID" value="NZ_FQUY01000019.1"/>
</dbReference>
<dbReference type="EMBL" id="FQUY01000019">
    <property type="protein sequence ID" value="SHF35077.1"/>
    <property type="molecule type" value="Genomic_DNA"/>
</dbReference>
<name>A0A1M5AYC1_9FIRM</name>
<dbReference type="AlphaFoldDB" id="A0A1M5AYC1"/>
<dbReference type="STRING" id="1121429.SAMN02745133_02420"/>
<proteinExistence type="predicted"/>
<dbReference type="OrthoDB" id="9936992at2"/>
<reference evidence="2" key="1">
    <citation type="submission" date="2016-11" db="EMBL/GenBank/DDBJ databases">
        <authorList>
            <person name="Varghese N."/>
            <person name="Submissions S."/>
        </authorList>
    </citation>
    <scope>NUCLEOTIDE SEQUENCE [LARGE SCALE GENOMIC DNA]</scope>
    <source>
        <strain evidence="2">DSM 12395</strain>
    </source>
</reference>
<evidence type="ECO:0000313" key="1">
    <source>
        <dbReference type="EMBL" id="SHF35077.1"/>
    </source>
</evidence>